<comment type="similarity">
    <text evidence="6">Belongs to the GHMP kinase family. IspE subfamily.</text>
</comment>
<gene>
    <name evidence="6" type="primary">ispE</name>
    <name evidence="8" type="ORF">BDK89_1164</name>
</gene>
<dbReference type="PANTHER" id="PTHR43527:SF2">
    <property type="entry name" value="4-DIPHOSPHOCYTIDYL-2-C-METHYL-D-ERYTHRITOL KINASE, CHLOROPLASTIC"/>
    <property type="match status" value="1"/>
</dbReference>
<dbReference type="SUPFAM" id="SSF54211">
    <property type="entry name" value="Ribosomal protein S5 domain 2-like"/>
    <property type="match status" value="1"/>
</dbReference>
<dbReference type="GO" id="GO:0019288">
    <property type="term" value="P:isopentenyl diphosphate biosynthetic process, methylerythritol 4-phosphate pathway"/>
    <property type="evidence" value="ECO:0007669"/>
    <property type="project" value="UniProtKB-UniRule"/>
</dbReference>
<accession>A0A4R7HXW8</accession>
<dbReference type="PIRSF" id="PIRSF010376">
    <property type="entry name" value="IspE"/>
    <property type="match status" value="1"/>
</dbReference>
<dbReference type="Proteomes" id="UP000294558">
    <property type="component" value="Unassembled WGS sequence"/>
</dbReference>
<organism evidence="8 9">
    <name type="scientific">Ilumatobacter fluminis</name>
    <dbReference type="NCBI Taxonomy" id="467091"/>
    <lineage>
        <taxon>Bacteria</taxon>
        <taxon>Bacillati</taxon>
        <taxon>Actinomycetota</taxon>
        <taxon>Acidimicrobiia</taxon>
        <taxon>Acidimicrobiales</taxon>
        <taxon>Ilumatobacteraceae</taxon>
        <taxon>Ilumatobacter</taxon>
    </lineage>
</organism>
<dbReference type="UniPathway" id="UPA00056">
    <property type="reaction ID" value="UER00094"/>
</dbReference>
<evidence type="ECO:0000259" key="7">
    <source>
        <dbReference type="Pfam" id="PF00288"/>
    </source>
</evidence>
<keyword evidence="4 6" id="KW-0418">Kinase</keyword>
<dbReference type="InterPro" id="IPR036554">
    <property type="entry name" value="GHMP_kinase_C_sf"/>
</dbReference>
<evidence type="ECO:0000256" key="3">
    <source>
        <dbReference type="ARBA" id="ARBA00022741"/>
    </source>
</evidence>
<keyword evidence="3 6" id="KW-0547">Nucleotide-binding</keyword>
<dbReference type="InterPro" id="IPR020568">
    <property type="entry name" value="Ribosomal_Su5_D2-typ_SF"/>
</dbReference>
<evidence type="ECO:0000313" key="8">
    <source>
        <dbReference type="EMBL" id="TDT15590.1"/>
    </source>
</evidence>
<feature type="binding site" evidence="6">
    <location>
        <begin position="109"/>
        <end position="119"/>
    </location>
    <ligand>
        <name>ATP</name>
        <dbReference type="ChEBI" id="CHEBI:30616"/>
    </ligand>
</feature>
<dbReference type="SUPFAM" id="SSF55060">
    <property type="entry name" value="GHMP Kinase, C-terminal domain"/>
    <property type="match status" value="1"/>
</dbReference>
<dbReference type="InterPro" id="IPR006204">
    <property type="entry name" value="GHMP_kinase_N_dom"/>
</dbReference>
<dbReference type="EC" id="2.7.1.148" evidence="6"/>
<comment type="pathway">
    <text evidence="6">Isoprenoid biosynthesis; isopentenyl diphosphate biosynthesis via DXP pathway; isopentenyl diphosphate from 1-deoxy-D-xylulose 5-phosphate: step 3/6.</text>
</comment>
<evidence type="ECO:0000256" key="1">
    <source>
        <dbReference type="ARBA" id="ARBA00017473"/>
    </source>
</evidence>
<keyword evidence="5 6" id="KW-0067">ATP-binding</keyword>
<evidence type="ECO:0000256" key="5">
    <source>
        <dbReference type="ARBA" id="ARBA00022840"/>
    </source>
</evidence>
<keyword evidence="2 6" id="KW-0808">Transferase</keyword>
<protein>
    <recommendedName>
        <fullName evidence="1 6">4-diphosphocytidyl-2-C-methyl-D-erythritol kinase</fullName>
        <shortName evidence="6">CMK</shortName>
        <ecNumber evidence="6">2.7.1.148</ecNumber>
    </recommendedName>
    <alternativeName>
        <fullName evidence="6">4-(cytidine-5'-diphospho)-2-C-methyl-D-erythritol kinase</fullName>
    </alternativeName>
</protein>
<dbReference type="PANTHER" id="PTHR43527">
    <property type="entry name" value="4-DIPHOSPHOCYTIDYL-2-C-METHYL-D-ERYTHRITOL KINASE, CHLOROPLASTIC"/>
    <property type="match status" value="1"/>
</dbReference>
<dbReference type="InterPro" id="IPR014721">
    <property type="entry name" value="Ribsml_uS5_D2-typ_fold_subgr"/>
</dbReference>
<comment type="catalytic activity">
    <reaction evidence="6">
        <text>4-CDP-2-C-methyl-D-erythritol + ATP = 4-CDP-2-C-methyl-D-erythritol 2-phosphate + ADP + H(+)</text>
        <dbReference type="Rhea" id="RHEA:18437"/>
        <dbReference type="ChEBI" id="CHEBI:15378"/>
        <dbReference type="ChEBI" id="CHEBI:30616"/>
        <dbReference type="ChEBI" id="CHEBI:57823"/>
        <dbReference type="ChEBI" id="CHEBI:57919"/>
        <dbReference type="ChEBI" id="CHEBI:456216"/>
        <dbReference type="EC" id="2.7.1.148"/>
    </reaction>
</comment>
<keyword evidence="6" id="KW-0414">Isoprene biosynthesis</keyword>
<dbReference type="OrthoDB" id="3173073at2"/>
<dbReference type="HAMAP" id="MF_00061">
    <property type="entry name" value="IspE"/>
    <property type="match status" value="1"/>
</dbReference>
<feature type="active site" evidence="6">
    <location>
        <position position="33"/>
    </location>
</feature>
<comment type="function">
    <text evidence="6">Catalyzes the phosphorylation of the position 2 hydroxy group of 4-diphosphocytidyl-2C-methyl-D-erythritol.</text>
</comment>
<dbReference type="Gene3D" id="3.30.230.10">
    <property type="match status" value="1"/>
</dbReference>
<dbReference type="GO" id="GO:0016114">
    <property type="term" value="P:terpenoid biosynthetic process"/>
    <property type="evidence" value="ECO:0007669"/>
    <property type="project" value="InterPro"/>
</dbReference>
<dbReference type="GO" id="GO:0005524">
    <property type="term" value="F:ATP binding"/>
    <property type="evidence" value="ECO:0007669"/>
    <property type="project" value="UniProtKB-UniRule"/>
</dbReference>
<dbReference type="EMBL" id="SOAU01000001">
    <property type="protein sequence ID" value="TDT15590.1"/>
    <property type="molecule type" value="Genomic_DNA"/>
</dbReference>
<feature type="active site" evidence="6">
    <location>
        <position position="146"/>
    </location>
</feature>
<dbReference type="Gene3D" id="3.30.70.890">
    <property type="entry name" value="GHMP kinase, C-terminal domain"/>
    <property type="match status" value="1"/>
</dbReference>
<comment type="caution">
    <text evidence="8">The sequence shown here is derived from an EMBL/GenBank/DDBJ whole genome shotgun (WGS) entry which is preliminary data.</text>
</comment>
<dbReference type="GO" id="GO:0050515">
    <property type="term" value="F:4-(cytidine 5'-diphospho)-2-C-methyl-D-erythritol kinase activity"/>
    <property type="evidence" value="ECO:0007669"/>
    <property type="project" value="UniProtKB-UniRule"/>
</dbReference>
<keyword evidence="9" id="KW-1185">Reference proteome</keyword>
<sequence length="271" mass="28256">MRAGNQRIDETSSTPGDRRRVPVVAIVLQAPAKLTLSLRITGVRDDGFHLIDAEMVTLDLHDLVTVDPDRNGTVITGRYADGVPTDDRNLAVRALGGRSVGLTIDKRIPHGGGLGGGSSDAAAVMRWTGHPTDDAGLADAATLGADVAFSLIGGRARVRGIGEIVEPLPHLDRVVTLVIPPLQVSTPAAYRAWDELGAPTAPGPNDLEPAALRVEPNLARWRDKIGDATGRTPVLAGSGATWFVHGEHSNALAALGNEGAEIIAARTTPAS</sequence>
<evidence type="ECO:0000256" key="6">
    <source>
        <dbReference type="HAMAP-Rule" id="MF_00061"/>
    </source>
</evidence>
<dbReference type="Pfam" id="PF00288">
    <property type="entry name" value="GHMP_kinases_N"/>
    <property type="match status" value="1"/>
</dbReference>
<reference evidence="8 9" key="1">
    <citation type="submission" date="2019-03" db="EMBL/GenBank/DDBJ databases">
        <title>Sequencing the genomes of 1000 actinobacteria strains.</title>
        <authorList>
            <person name="Klenk H.-P."/>
        </authorList>
    </citation>
    <scope>NUCLEOTIDE SEQUENCE [LARGE SCALE GENOMIC DNA]</scope>
    <source>
        <strain evidence="8 9">DSM 18936</strain>
    </source>
</reference>
<proteinExistence type="inferred from homology"/>
<evidence type="ECO:0000256" key="2">
    <source>
        <dbReference type="ARBA" id="ARBA00022679"/>
    </source>
</evidence>
<name>A0A4R7HXW8_9ACTN</name>
<dbReference type="InterPro" id="IPR004424">
    <property type="entry name" value="IspE"/>
</dbReference>
<evidence type="ECO:0000313" key="9">
    <source>
        <dbReference type="Proteomes" id="UP000294558"/>
    </source>
</evidence>
<dbReference type="AlphaFoldDB" id="A0A4R7HXW8"/>
<evidence type="ECO:0000256" key="4">
    <source>
        <dbReference type="ARBA" id="ARBA00022777"/>
    </source>
</evidence>
<feature type="domain" description="GHMP kinase N-terminal" evidence="7">
    <location>
        <begin position="93"/>
        <end position="154"/>
    </location>
</feature>